<feature type="domain" description="SEP" evidence="12">
    <location>
        <begin position="236"/>
        <end position="300"/>
    </location>
</feature>
<dbReference type="PANTHER" id="PTHR23333">
    <property type="entry name" value="UBX DOMAIN CONTAINING PROTEIN"/>
    <property type="match status" value="1"/>
</dbReference>
<dbReference type="FunFam" id="3.30.420.210:FF:000003">
    <property type="entry name" value="UBX domain protein 11"/>
    <property type="match status" value="1"/>
</dbReference>
<evidence type="ECO:0000256" key="3">
    <source>
        <dbReference type="ARBA" id="ARBA00023054"/>
    </source>
</evidence>
<dbReference type="PROSITE" id="PS51399">
    <property type="entry name" value="SEP"/>
    <property type="match status" value="1"/>
</dbReference>
<evidence type="ECO:0000256" key="8">
    <source>
        <dbReference type="ARBA" id="ARBA00075811"/>
    </source>
</evidence>
<dbReference type="SMART" id="SM00553">
    <property type="entry name" value="SEP"/>
    <property type="match status" value="1"/>
</dbReference>
<feature type="compositionally biased region" description="Polar residues" evidence="11">
    <location>
        <begin position="180"/>
        <end position="196"/>
    </location>
</feature>
<feature type="region of interest" description="Disordered" evidence="11">
    <location>
        <begin position="177"/>
        <end position="196"/>
    </location>
</feature>
<dbReference type="GO" id="GO:0043161">
    <property type="term" value="P:proteasome-mediated ubiquitin-dependent protein catabolic process"/>
    <property type="evidence" value="ECO:0007669"/>
    <property type="project" value="TreeGrafter"/>
</dbReference>
<keyword evidence="14" id="KW-1185">Reference proteome</keyword>
<evidence type="ECO:0000256" key="2">
    <source>
        <dbReference type="ARBA" id="ARBA00022490"/>
    </source>
</evidence>
<dbReference type="GO" id="GO:0005856">
    <property type="term" value="C:cytoskeleton"/>
    <property type="evidence" value="ECO:0007669"/>
    <property type="project" value="UniProtKB-SubCell"/>
</dbReference>
<keyword evidence="4" id="KW-0206">Cytoskeleton</keyword>
<dbReference type="Pfam" id="PF00789">
    <property type="entry name" value="UBX"/>
    <property type="match status" value="1"/>
</dbReference>
<dbReference type="PANTHER" id="PTHR23333:SF4">
    <property type="entry name" value="UBX DOMAIN-CONTAINING PROTEIN 11"/>
    <property type="match status" value="1"/>
</dbReference>
<comment type="subunit">
    <text evidence="6">Interacts with GNA12, GNA13, RND1, RND2 and RND3.</text>
</comment>
<evidence type="ECO:0000256" key="10">
    <source>
        <dbReference type="SAM" id="Coils"/>
    </source>
</evidence>
<dbReference type="InterPro" id="IPR001012">
    <property type="entry name" value="UBX_dom"/>
</dbReference>
<evidence type="ECO:0000313" key="13">
    <source>
        <dbReference type="EMBL" id="KAG8588726.1"/>
    </source>
</evidence>
<keyword evidence="3 10" id="KW-0175">Coiled coil</keyword>
<dbReference type="InterPro" id="IPR012989">
    <property type="entry name" value="SEP_domain"/>
</dbReference>
<dbReference type="Gene3D" id="3.30.420.210">
    <property type="entry name" value="SEP domain"/>
    <property type="match status" value="1"/>
</dbReference>
<comment type="function">
    <text evidence="5">May be involved in the reorganization of actin cytoskeleton mediated by RND1, RND2 and RND3. Promotes RHOA activation mediated by GNA12 and GNA13.</text>
</comment>
<dbReference type="SUPFAM" id="SSF102848">
    <property type="entry name" value="NSFL1 (p97 ATPase) cofactor p47, SEP domain"/>
    <property type="match status" value="1"/>
</dbReference>
<proteinExistence type="predicted"/>
<dbReference type="InterPro" id="IPR036241">
    <property type="entry name" value="NSFL1C_SEP_dom_sf"/>
</dbReference>
<evidence type="ECO:0000256" key="5">
    <source>
        <dbReference type="ARBA" id="ARBA00059434"/>
    </source>
</evidence>
<dbReference type="Proteomes" id="UP000824782">
    <property type="component" value="Unassembled WGS sequence"/>
</dbReference>
<evidence type="ECO:0000256" key="7">
    <source>
        <dbReference type="ARBA" id="ARBA00073759"/>
    </source>
</evidence>
<protein>
    <recommendedName>
        <fullName evidence="7">UBX domain-containing protein 11</fullName>
    </recommendedName>
    <alternativeName>
        <fullName evidence="9">Socius</fullName>
    </alternativeName>
    <alternativeName>
        <fullName evidence="8">UBX domain-containing protein 5</fullName>
    </alternativeName>
</protein>
<dbReference type="AlphaFoldDB" id="A0AAV7CVZ7"/>
<dbReference type="Gene3D" id="3.10.20.90">
    <property type="entry name" value="Phosphatidylinositol 3-kinase Catalytic Subunit, Chain A, domain 1"/>
    <property type="match status" value="1"/>
</dbReference>
<comment type="subcellular location">
    <subcellularLocation>
        <location evidence="1">Cytoplasm</location>
        <location evidence="1">Cytoskeleton</location>
    </subcellularLocation>
</comment>
<accession>A0AAV7CVZ7</accession>
<evidence type="ECO:0000256" key="6">
    <source>
        <dbReference type="ARBA" id="ARBA00062345"/>
    </source>
</evidence>
<evidence type="ECO:0000256" key="1">
    <source>
        <dbReference type="ARBA" id="ARBA00004245"/>
    </source>
</evidence>
<evidence type="ECO:0000313" key="14">
    <source>
        <dbReference type="Proteomes" id="UP000824782"/>
    </source>
</evidence>
<dbReference type="SUPFAM" id="SSF54236">
    <property type="entry name" value="Ubiquitin-like"/>
    <property type="match status" value="1"/>
</dbReference>
<evidence type="ECO:0000256" key="9">
    <source>
        <dbReference type="ARBA" id="ARBA00081109"/>
    </source>
</evidence>
<dbReference type="Pfam" id="PF08059">
    <property type="entry name" value="SEP"/>
    <property type="match status" value="1"/>
</dbReference>
<evidence type="ECO:0000256" key="11">
    <source>
        <dbReference type="SAM" id="MobiDB-lite"/>
    </source>
</evidence>
<evidence type="ECO:0000259" key="12">
    <source>
        <dbReference type="PROSITE" id="PS51399"/>
    </source>
</evidence>
<dbReference type="EMBL" id="WNYA01000002">
    <property type="protein sequence ID" value="KAG8588726.1"/>
    <property type="molecule type" value="Genomic_DNA"/>
</dbReference>
<comment type="caution">
    <text evidence="13">The sequence shown here is derived from an EMBL/GenBank/DDBJ whole genome shotgun (WGS) entry which is preliminary data.</text>
</comment>
<feature type="coiled-coil region" evidence="10">
    <location>
        <begin position="114"/>
        <end position="165"/>
    </location>
</feature>
<evidence type="ECO:0000256" key="4">
    <source>
        <dbReference type="ARBA" id="ARBA00023212"/>
    </source>
</evidence>
<organism evidence="13 14">
    <name type="scientific">Engystomops pustulosus</name>
    <name type="common">Tungara frog</name>
    <name type="synonym">Physalaemus pustulosus</name>
    <dbReference type="NCBI Taxonomy" id="76066"/>
    <lineage>
        <taxon>Eukaryota</taxon>
        <taxon>Metazoa</taxon>
        <taxon>Chordata</taxon>
        <taxon>Craniata</taxon>
        <taxon>Vertebrata</taxon>
        <taxon>Euteleostomi</taxon>
        <taxon>Amphibia</taxon>
        <taxon>Batrachia</taxon>
        <taxon>Anura</taxon>
        <taxon>Neobatrachia</taxon>
        <taxon>Hyloidea</taxon>
        <taxon>Leptodactylidae</taxon>
        <taxon>Leiuperinae</taxon>
        <taxon>Engystomops</taxon>
    </lineage>
</organism>
<name>A0AAV7CVZ7_ENGPU</name>
<sequence>MSSPLVTLGRSRRSKILAGQPDPFTHRGGHTPEPMEVPRKTVMEPSRSGRRAAPFKDNAAYLVASLPSNSSVLQQKGVCALGKEHGLSDFDLLSSTVKRISELETQVKLQARDIQIKDQAIATLKEKIKKLQVRKTDHTQGEKQVHELEKKCKELQKKVTDMEQFLSDYGLTWVGDEGSSEASKQENPQIGTGNSSYSFQPDFDLVLENLRDLNVLGGEGVSQIEYKAGAARLRPPEPVPLTLYKNGIIMFQGPFRSYQEPSTQQCLMDIMDGYFPSELQTRFPDGVTFKVNDMRNVAFRERRPWDQFPGQGQSVGCAEGNATETSELPGPRLSVQQFLNRLPKSVIQSGRVMDIQGPIRETLLAHEADEILVESPLILSMNKGSQVNVGMCTLRIKSEAGDHTYKVRMLPSETIGDLRSYLSQHRAADIKSCDIISRFPHYVYDNNTCTLQEAGLVPNALLLLRRKKPRDPEKQE</sequence>
<dbReference type="GO" id="GO:0043130">
    <property type="term" value="F:ubiquitin binding"/>
    <property type="evidence" value="ECO:0007669"/>
    <property type="project" value="TreeGrafter"/>
</dbReference>
<dbReference type="InterPro" id="IPR029071">
    <property type="entry name" value="Ubiquitin-like_domsf"/>
</dbReference>
<feature type="region of interest" description="Disordered" evidence="11">
    <location>
        <begin position="1"/>
        <end position="52"/>
    </location>
</feature>
<keyword evidence="2" id="KW-0963">Cytoplasm</keyword>
<dbReference type="CDD" id="cd17077">
    <property type="entry name" value="UBX_UBXN11"/>
    <property type="match status" value="1"/>
</dbReference>
<reference evidence="13" key="1">
    <citation type="thesis" date="2020" institute="ProQuest LLC" country="789 East Eisenhower Parkway, Ann Arbor, MI, USA">
        <title>Comparative Genomics and Chromosome Evolution.</title>
        <authorList>
            <person name="Mudd A.B."/>
        </authorList>
    </citation>
    <scope>NUCLEOTIDE SEQUENCE</scope>
    <source>
        <strain evidence="13">237g6f4</strain>
        <tissue evidence="13">Blood</tissue>
    </source>
</reference>
<gene>
    <name evidence="13" type="ORF">GDO81_006076</name>
</gene>